<dbReference type="HOGENOM" id="CLU_3034544_0_0_1"/>
<dbReference type="Proteomes" id="UP000001070">
    <property type="component" value="Unassembled WGS sequence"/>
</dbReference>
<feature type="compositionally biased region" description="Gly residues" evidence="1">
    <location>
        <begin position="1"/>
        <end position="15"/>
    </location>
</feature>
<dbReference type="EMBL" id="CH916368">
    <property type="protein sequence ID" value="EDW02960.1"/>
    <property type="molecule type" value="Genomic_DNA"/>
</dbReference>
<organism evidence="3">
    <name type="scientific">Drosophila grimshawi</name>
    <name type="common">Hawaiian fruit fly</name>
    <name type="synonym">Idiomyia grimshawi</name>
    <dbReference type="NCBI Taxonomy" id="7222"/>
    <lineage>
        <taxon>Eukaryota</taxon>
        <taxon>Metazoa</taxon>
        <taxon>Ecdysozoa</taxon>
        <taxon>Arthropoda</taxon>
        <taxon>Hexapoda</taxon>
        <taxon>Insecta</taxon>
        <taxon>Pterygota</taxon>
        <taxon>Neoptera</taxon>
        <taxon>Endopterygota</taxon>
        <taxon>Diptera</taxon>
        <taxon>Brachycera</taxon>
        <taxon>Muscomorpha</taxon>
        <taxon>Ephydroidea</taxon>
        <taxon>Drosophilidae</taxon>
        <taxon>Drosophila</taxon>
        <taxon>Hawaiian Drosophila</taxon>
    </lineage>
</organism>
<dbReference type="AlphaFoldDB" id="B4JBM5"/>
<evidence type="ECO:0000256" key="1">
    <source>
        <dbReference type="SAM" id="MobiDB-lite"/>
    </source>
</evidence>
<sequence>MGTSTGTGTGTGLGTGSFSTHPYPGYYYQLPTTQNSQRQDELSEQGAAFSSASNY</sequence>
<evidence type="ECO:0000313" key="2">
    <source>
        <dbReference type="EMBL" id="EDW02960.1"/>
    </source>
</evidence>
<gene>
    <name evidence="2" type="primary">Dgri\GH10980</name>
    <name evidence="2" type="ORF">Dgri_GH10980</name>
</gene>
<dbReference type="InParanoid" id="B4JBM5"/>
<proteinExistence type="predicted"/>
<feature type="region of interest" description="Disordered" evidence="1">
    <location>
        <begin position="1"/>
        <end position="55"/>
    </location>
</feature>
<reference evidence="2 3" key="1">
    <citation type="journal article" date="2007" name="Nature">
        <title>Evolution of genes and genomes on the Drosophila phylogeny.</title>
        <authorList>
            <consortium name="Drosophila 12 Genomes Consortium"/>
            <person name="Clark A.G."/>
            <person name="Eisen M.B."/>
            <person name="Smith D.R."/>
            <person name="Bergman C.M."/>
            <person name="Oliver B."/>
            <person name="Markow T.A."/>
            <person name="Kaufman T.C."/>
            <person name="Kellis M."/>
            <person name="Gelbart W."/>
            <person name="Iyer V.N."/>
            <person name="Pollard D.A."/>
            <person name="Sackton T.B."/>
            <person name="Larracuente A.M."/>
            <person name="Singh N.D."/>
            <person name="Abad J.P."/>
            <person name="Abt D.N."/>
            <person name="Adryan B."/>
            <person name="Aguade M."/>
            <person name="Akashi H."/>
            <person name="Anderson W.W."/>
            <person name="Aquadro C.F."/>
            <person name="Ardell D.H."/>
            <person name="Arguello R."/>
            <person name="Artieri C.G."/>
            <person name="Barbash D.A."/>
            <person name="Barker D."/>
            <person name="Barsanti P."/>
            <person name="Batterham P."/>
            <person name="Batzoglou S."/>
            <person name="Begun D."/>
            <person name="Bhutkar A."/>
            <person name="Blanco E."/>
            <person name="Bosak S.A."/>
            <person name="Bradley R.K."/>
            <person name="Brand A.D."/>
            <person name="Brent M.R."/>
            <person name="Brooks A.N."/>
            <person name="Brown R.H."/>
            <person name="Butlin R.K."/>
            <person name="Caggese C."/>
            <person name="Calvi B.R."/>
            <person name="Bernardo de Carvalho A."/>
            <person name="Caspi A."/>
            <person name="Castrezana S."/>
            <person name="Celniker S.E."/>
            <person name="Chang J.L."/>
            <person name="Chapple C."/>
            <person name="Chatterji S."/>
            <person name="Chinwalla A."/>
            <person name="Civetta A."/>
            <person name="Clifton S.W."/>
            <person name="Comeron J.M."/>
            <person name="Costello J.C."/>
            <person name="Coyne J.A."/>
            <person name="Daub J."/>
            <person name="David R.G."/>
            <person name="Delcher A.L."/>
            <person name="Delehaunty K."/>
            <person name="Do C.B."/>
            <person name="Ebling H."/>
            <person name="Edwards K."/>
            <person name="Eickbush T."/>
            <person name="Evans J.D."/>
            <person name="Filipski A."/>
            <person name="Findeiss S."/>
            <person name="Freyhult E."/>
            <person name="Fulton L."/>
            <person name="Fulton R."/>
            <person name="Garcia A.C."/>
            <person name="Gardiner A."/>
            <person name="Garfield D.A."/>
            <person name="Garvin B.E."/>
            <person name="Gibson G."/>
            <person name="Gilbert D."/>
            <person name="Gnerre S."/>
            <person name="Godfrey J."/>
            <person name="Good R."/>
            <person name="Gotea V."/>
            <person name="Gravely B."/>
            <person name="Greenberg A.J."/>
            <person name="Griffiths-Jones S."/>
            <person name="Gross S."/>
            <person name="Guigo R."/>
            <person name="Gustafson E.A."/>
            <person name="Haerty W."/>
            <person name="Hahn M.W."/>
            <person name="Halligan D.L."/>
            <person name="Halpern A.L."/>
            <person name="Halter G.M."/>
            <person name="Han M.V."/>
            <person name="Heger A."/>
            <person name="Hillier L."/>
            <person name="Hinrichs A.S."/>
            <person name="Holmes I."/>
            <person name="Hoskins R.A."/>
            <person name="Hubisz M.J."/>
            <person name="Hultmark D."/>
            <person name="Huntley M.A."/>
            <person name="Jaffe D.B."/>
            <person name="Jagadeeshan S."/>
            <person name="Jeck W.R."/>
            <person name="Johnson J."/>
            <person name="Jones C.D."/>
            <person name="Jordan W.C."/>
            <person name="Karpen G.H."/>
            <person name="Kataoka E."/>
            <person name="Keightley P.D."/>
            <person name="Kheradpour P."/>
            <person name="Kirkness E.F."/>
            <person name="Koerich L.B."/>
            <person name="Kristiansen K."/>
            <person name="Kudrna D."/>
            <person name="Kulathinal R.J."/>
            <person name="Kumar S."/>
            <person name="Kwok R."/>
            <person name="Lander E."/>
            <person name="Langley C.H."/>
            <person name="Lapoint R."/>
            <person name="Lazzaro B.P."/>
            <person name="Lee S.J."/>
            <person name="Levesque L."/>
            <person name="Li R."/>
            <person name="Lin C.F."/>
            <person name="Lin M.F."/>
            <person name="Lindblad-Toh K."/>
            <person name="Llopart A."/>
            <person name="Long M."/>
            <person name="Low L."/>
            <person name="Lozovsky E."/>
            <person name="Lu J."/>
            <person name="Luo M."/>
            <person name="Machado C.A."/>
            <person name="Makalowski W."/>
            <person name="Marzo M."/>
            <person name="Matsuda M."/>
            <person name="Matzkin L."/>
            <person name="McAllister B."/>
            <person name="McBride C.S."/>
            <person name="McKernan B."/>
            <person name="McKernan K."/>
            <person name="Mendez-Lago M."/>
            <person name="Minx P."/>
            <person name="Mollenhauer M.U."/>
            <person name="Montooth K."/>
            <person name="Mount S.M."/>
            <person name="Mu X."/>
            <person name="Myers E."/>
            <person name="Negre B."/>
            <person name="Newfeld S."/>
            <person name="Nielsen R."/>
            <person name="Noor M.A."/>
            <person name="O'Grady P."/>
            <person name="Pachter L."/>
            <person name="Papaceit M."/>
            <person name="Parisi M.J."/>
            <person name="Parisi M."/>
            <person name="Parts L."/>
            <person name="Pedersen J.S."/>
            <person name="Pesole G."/>
            <person name="Phillippy A.M."/>
            <person name="Ponting C.P."/>
            <person name="Pop M."/>
            <person name="Porcelli D."/>
            <person name="Powell J.R."/>
            <person name="Prohaska S."/>
            <person name="Pruitt K."/>
            <person name="Puig M."/>
            <person name="Quesneville H."/>
            <person name="Ram K.R."/>
            <person name="Rand D."/>
            <person name="Rasmussen M.D."/>
            <person name="Reed L.K."/>
            <person name="Reenan R."/>
            <person name="Reily A."/>
            <person name="Remington K.A."/>
            <person name="Rieger T.T."/>
            <person name="Ritchie M.G."/>
            <person name="Robin C."/>
            <person name="Rogers Y.H."/>
            <person name="Rohde C."/>
            <person name="Rozas J."/>
            <person name="Rubenfield M.J."/>
            <person name="Ruiz A."/>
            <person name="Russo S."/>
            <person name="Salzberg S.L."/>
            <person name="Sanchez-Gracia A."/>
            <person name="Saranga D.J."/>
            <person name="Sato H."/>
            <person name="Schaeffer S.W."/>
            <person name="Schatz M.C."/>
            <person name="Schlenke T."/>
            <person name="Schwartz R."/>
            <person name="Segarra C."/>
            <person name="Singh R.S."/>
            <person name="Sirot L."/>
            <person name="Sirota M."/>
            <person name="Sisneros N.B."/>
            <person name="Smith C.D."/>
            <person name="Smith T.F."/>
            <person name="Spieth J."/>
            <person name="Stage D.E."/>
            <person name="Stark A."/>
            <person name="Stephan W."/>
            <person name="Strausberg R.L."/>
            <person name="Strempel S."/>
            <person name="Sturgill D."/>
            <person name="Sutton G."/>
            <person name="Sutton G.G."/>
            <person name="Tao W."/>
            <person name="Teichmann S."/>
            <person name="Tobari Y.N."/>
            <person name="Tomimura Y."/>
            <person name="Tsolas J.M."/>
            <person name="Valente V.L."/>
            <person name="Venter E."/>
            <person name="Venter J.C."/>
            <person name="Vicario S."/>
            <person name="Vieira F.G."/>
            <person name="Vilella A.J."/>
            <person name="Villasante A."/>
            <person name="Walenz B."/>
            <person name="Wang J."/>
            <person name="Wasserman M."/>
            <person name="Watts T."/>
            <person name="Wilson D."/>
            <person name="Wilson R.K."/>
            <person name="Wing R.A."/>
            <person name="Wolfner M.F."/>
            <person name="Wong A."/>
            <person name="Wong G.K."/>
            <person name="Wu C.I."/>
            <person name="Wu G."/>
            <person name="Yamamoto D."/>
            <person name="Yang H.P."/>
            <person name="Yang S.P."/>
            <person name="Yorke J.A."/>
            <person name="Yoshida K."/>
            <person name="Zdobnov E."/>
            <person name="Zhang P."/>
            <person name="Zhang Y."/>
            <person name="Zimin A.V."/>
            <person name="Baldwin J."/>
            <person name="Abdouelleil A."/>
            <person name="Abdulkadir J."/>
            <person name="Abebe A."/>
            <person name="Abera B."/>
            <person name="Abreu J."/>
            <person name="Acer S.C."/>
            <person name="Aftuck L."/>
            <person name="Alexander A."/>
            <person name="An P."/>
            <person name="Anderson E."/>
            <person name="Anderson S."/>
            <person name="Arachi H."/>
            <person name="Azer M."/>
            <person name="Bachantsang P."/>
            <person name="Barry A."/>
            <person name="Bayul T."/>
            <person name="Berlin A."/>
            <person name="Bessette D."/>
            <person name="Bloom T."/>
            <person name="Blye J."/>
            <person name="Boguslavskiy L."/>
            <person name="Bonnet C."/>
            <person name="Boukhgalter B."/>
            <person name="Bourzgui I."/>
            <person name="Brown A."/>
            <person name="Cahill P."/>
            <person name="Channer S."/>
            <person name="Cheshatsang Y."/>
            <person name="Chuda L."/>
            <person name="Citroen M."/>
            <person name="Collymore A."/>
            <person name="Cooke P."/>
            <person name="Costello M."/>
            <person name="D'Aco K."/>
            <person name="Daza R."/>
            <person name="De Haan G."/>
            <person name="DeGray S."/>
            <person name="DeMaso C."/>
            <person name="Dhargay N."/>
            <person name="Dooley K."/>
            <person name="Dooley E."/>
            <person name="Doricent M."/>
            <person name="Dorje P."/>
            <person name="Dorjee K."/>
            <person name="Dupes A."/>
            <person name="Elong R."/>
            <person name="Falk J."/>
            <person name="Farina A."/>
            <person name="Faro S."/>
            <person name="Ferguson D."/>
            <person name="Fisher S."/>
            <person name="Foley C.D."/>
            <person name="Franke A."/>
            <person name="Friedrich D."/>
            <person name="Gadbois L."/>
            <person name="Gearin G."/>
            <person name="Gearin C.R."/>
            <person name="Giannoukos G."/>
            <person name="Goode T."/>
            <person name="Graham J."/>
            <person name="Grandbois E."/>
            <person name="Grewal S."/>
            <person name="Gyaltsen K."/>
            <person name="Hafez N."/>
            <person name="Hagos B."/>
            <person name="Hall J."/>
            <person name="Henson C."/>
            <person name="Hollinger A."/>
            <person name="Honan T."/>
            <person name="Huard M.D."/>
            <person name="Hughes L."/>
            <person name="Hurhula B."/>
            <person name="Husby M.E."/>
            <person name="Kamat A."/>
            <person name="Kanga B."/>
            <person name="Kashin S."/>
            <person name="Khazanovich D."/>
            <person name="Kisner P."/>
            <person name="Lance K."/>
            <person name="Lara M."/>
            <person name="Lee W."/>
            <person name="Lennon N."/>
            <person name="Letendre F."/>
            <person name="LeVine R."/>
            <person name="Lipovsky A."/>
            <person name="Liu X."/>
            <person name="Liu J."/>
            <person name="Liu S."/>
            <person name="Lokyitsang T."/>
            <person name="Lokyitsang Y."/>
            <person name="Lubonja R."/>
            <person name="Lui A."/>
            <person name="MacDonald P."/>
            <person name="Magnisalis V."/>
            <person name="Maru K."/>
            <person name="Matthews C."/>
            <person name="McCusker W."/>
            <person name="McDonough S."/>
            <person name="Mehta T."/>
            <person name="Meldrim J."/>
            <person name="Meneus L."/>
            <person name="Mihai O."/>
            <person name="Mihalev A."/>
            <person name="Mihova T."/>
            <person name="Mittelman R."/>
            <person name="Mlenga V."/>
            <person name="Montmayeur A."/>
            <person name="Mulrain L."/>
            <person name="Navidi A."/>
            <person name="Naylor J."/>
            <person name="Negash T."/>
            <person name="Nguyen T."/>
            <person name="Nguyen N."/>
            <person name="Nicol R."/>
            <person name="Norbu C."/>
            <person name="Norbu N."/>
            <person name="Novod N."/>
            <person name="O'Neill B."/>
            <person name="Osman S."/>
            <person name="Markiewicz E."/>
            <person name="Oyono O.L."/>
            <person name="Patti C."/>
            <person name="Phunkhang P."/>
            <person name="Pierre F."/>
            <person name="Priest M."/>
            <person name="Raghuraman S."/>
            <person name="Rege F."/>
            <person name="Reyes R."/>
            <person name="Rise C."/>
            <person name="Rogov P."/>
            <person name="Ross K."/>
            <person name="Ryan E."/>
            <person name="Settipalli S."/>
            <person name="Shea T."/>
            <person name="Sherpa N."/>
            <person name="Shi L."/>
            <person name="Shih D."/>
            <person name="Sparrow T."/>
            <person name="Spaulding J."/>
            <person name="Stalker J."/>
            <person name="Stange-Thomann N."/>
            <person name="Stavropoulos S."/>
            <person name="Stone C."/>
            <person name="Strader C."/>
            <person name="Tesfaye S."/>
            <person name="Thomson T."/>
            <person name="Thoulutsang Y."/>
            <person name="Thoulutsang D."/>
            <person name="Topham K."/>
            <person name="Topping I."/>
            <person name="Tsamla T."/>
            <person name="Vassiliev H."/>
            <person name="Vo A."/>
            <person name="Wangchuk T."/>
            <person name="Wangdi T."/>
            <person name="Weiand M."/>
            <person name="Wilkinson J."/>
            <person name="Wilson A."/>
            <person name="Yadav S."/>
            <person name="Young G."/>
            <person name="Yu Q."/>
            <person name="Zembek L."/>
            <person name="Zhong D."/>
            <person name="Zimmer A."/>
            <person name="Zwirko Z."/>
            <person name="Jaffe D.B."/>
            <person name="Alvarez P."/>
            <person name="Brockman W."/>
            <person name="Butler J."/>
            <person name="Chin C."/>
            <person name="Gnerre S."/>
            <person name="Grabherr M."/>
            <person name="Kleber M."/>
            <person name="Mauceli E."/>
            <person name="MacCallum I."/>
        </authorList>
    </citation>
    <scope>NUCLEOTIDE SEQUENCE [LARGE SCALE GENOMIC DNA]</scope>
    <source>
        <strain evidence="3">Tucson 15287-2541.00</strain>
    </source>
</reference>
<evidence type="ECO:0000313" key="3">
    <source>
        <dbReference type="Proteomes" id="UP000001070"/>
    </source>
</evidence>
<name>B4JBM5_DROGR</name>
<keyword evidence="3" id="KW-1185">Reference proteome</keyword>
<accession>B4JBM5</accession>
<protein>
    <submittedName>
        <fullName evidence="2">GH10980</fullName>
    </submittedName>
</protein>